<protein>
    <submittedName>
        <fullName evidence="2">Uncharacterized protein</fullName>
    </submittedName>
</protein>
<evidence type="ECO:0000313" key="2">
    <source>
        <dbReference type="EMBL" id="TVU05852.1"/>
    </source>
</evidence>
<accession>A0A5J9T3H2</accession>
<dbReference type="EMBL" id="RWGY01000051">
    <property type="protein sequence ID" value="TVU05853.1"/>
    <property type="molecule type" value="Genomic_DNA"/>
</dbReference>
<proteinExistence type="predicted"/>
<dbReference type="Proteomes" id="UP000324897">
    <property type="component" value="Unassembled WGS sequence"/>
</dbReference>
<feature type="transmembrane region" description="Helical" evidence="1">
    <location>
        <begin position="28"/>
        <end position="49"/>
    </location>
</feature>
<dbReference type="Gramene" id="TVU05853">
    <property type="protein sequence ID" value="TVU05853"/>
    <property type="gene ID" value="EJB05_49037"/>
</dbReference>
<keyword evidence="1" id="KW-0472">Membrane</keyword>
<feature type="non-terminal residue" evidence="2">
    <location>
        <position position="1"/>
    </location>
</feature>
<feature type="transmembrane region" description="Helical" evidence="1">
    <location>
        <begin position="69"/>
        <end position="88"/>
    </location>
</feature>
<organism evidence="2 4">
    <name type="scientific">Eragrostis curvula</name>
    <name type="common">weeping love grass</name>
    <dbReference type="NCBI Taxonomy" id="38414"/>
    <lineage>
        <taxon>Eukaryota</taxon>
        <taxon>Viridiplantae</taxon>
        <taxon>Streptophyta</taxon>
        <taxon>Embryophyta</taxon>
        <taxon>Tracheophyta</taxon>
        <taxon>Spermatophyta</taxon>
        <taxon>Magnoliopsida</taxon>
        <taxon>Liliopsida</taxon>
        <taxon>Poales</taxon>
        <taxon>Poaceae</taxon>
        <taxon>PACMAD clade</taxon>
        <taxon>Chloridoideae</taxon>
        <taxon>Eragrostideae</taxon>
        <taxon>Eragrostidinae</taxon>
        <taxon>Eragrostis</taxon>
    </lineage>
</organism>
<dbReference type="AlphaFoldDB" id="A0A5J9T3H2"/>
<feature type="transmembrane region" description="Helical" evidence="1">
    <location>
        <begin position="100"/>
        <end position="125"/>
    </location>
</feature>
<gene>
    <name evidence="2" type="ORF">EJB05_49036</name>
    <name evidence="3" type="ORF">EJB05_49037</name>
</gene>
<keyword evidence="1" id="KW-0812">Transmembrane</keyword>
<evidence type="ECO:0000256" key="1">
    <source>
        <dbReference type="SAM" id="Phobius"/>
    </source>
</evidence>
<name>A0A5J9T3H2_9POAL</name>
<dbReference type="EMBL" id="RWGY01000051">
    <property type="protein sequence ID" value="TVU05852.1"/>
    <property type="molecule type" value="Genomic_DNA"/>
</dbReference>
<sequence length="131" mass="13727">MAAADAMGPVVSSPPLERGRPVPAAGKALTYLWLAGQWVALAAVATAAVARRAWGATSPVVRASLMTSMGAFLFSMLILFGVGQETLFQHLKGVMPRKIVFLGIFVCAPVILLGTTGALVLEWFVDVSQGN</sequence>
<dbReference type="Gramene" id="TVU05852">
    <property type="protein sequence ID" value="TVU05852"/>
    <property type="gene ID" value="EJB05_49036"/>
</dbReference>
<evidence type="ECO:0000313" key="4">
    <source>
        <dbReference type="Proteomes" id="UP000324897"/>
    </source>
</evidence>
<reference evidence="2 4" key="1">
    <citation type="journal article" date="2019" name="Sci. Rep.">
        <title>A high-quality genome of Eragrostis curvula grass provides insights into Poaceae evolution and supports new strategies to enhance forage quality.</title>
        <authorList>
            <person name="Carballo J."/>
            <person name="Santos B.A.C.M."/>
            <person name="Zappacosta D."/>
            <person name="Garbus I."/>
            <person name="Selva J.P."/>
            <person name="Gallo C.A."/>
            <person name="Diaz A."/>
            <person name="Albertini E."/>
            <person name="Caccamo M."/>
            <person name="Echenique V."/>
        </authorList>
    </citation>
    <scope>NUCLEOTIDE SEQUENCE [LARGE SCALE GENOMIC DNA]</scope>
    <source>
        <strain evidence="4">cv. Victoria</strain>
        <tissue evidence="2">Leaf</tissue>
    </source>
</reference>
<keyword evidence="1" id="KW-1133">Transmembrane helix</keyword>
<keyword evidence="4" id="KW-1185">Reference proteome</keyword>
<evidence type="ECO:0000313" key="3">
    <source>
        <dbReference type="EMBL" id="TVU05853.1"/>
    </source>
</evidence>
<comment type="caution">
    <text evidence="2">The sequence shown here is derived from an EMBL/GenBank/DDBJ whole genome shotgun (WGS) entry which is preliminary data.</text>
</comment>